<keyword evidence="2" id="KW-1185">Reference proteome</keyword>
<proteinExistence type="predicted"/>
<evidence type="ECO:0000313" key="2">
    <source>
        <dbReference type="Proteomes" id="UP000326799"/>
    </source>
</evidence>
<reference evidence="1 2" key="1">
    <citation type="submission" date="2019-04" db="EMBL/GenBank/DDBJ databases">
        <title>Fungal friends and foes A comparative genomics study of 23 Aspergillus species from section Flavi.</title>
        <authorList>
            <consortium name="DOE Joint Genome Institute"/>
            <person name="Kjaerbolling I."/>
            <person name="Vesth T.C."/>
            <person name="Frisvad J.C."/>
            <person name="Nybo J.L."/>
            <person name="Theobald S."/>
            <person name="Kildgaard S."/>
            <person name="Petersen T.I."/>
            <person name="Kuo A."/>
            <person name="Sato A."/>
            <person name="Lyhne E.K."/>
            <person name="Kogle M.E."/>
            <person name="Wiebenga A."/>
            <person name="Kun R.S."/>
            <person name="Lubbers R.J."/>
            <person name="Makela M.R."/>
            <person name="Barry K."/>
            <person name="Chovatia M."/>
            <person name="Clum A."/>
            <person name="Daum C."/>
            <person name="Haridas S."/>
            <person name="He G."/>
            <person name="LaButti K."/>
            <person name="Lipzen A."/>
            <person name="Mondo S."/>
            <person name="Pangilinan J."/>
            <person name="Riley R."/>
            <person name="Salamov A."/>
            <person name="Simmons B.A."/>
            <person name="Magnuson J.K."/>
            <person name="Henrissat B."/>
            <person name="Mortensen U.H."/>
            <person name="Larsen T.O."/>
            <person name="De vries R.P."/>
            <person name="Grigoriev I.V."/>
            <person name="Machida M."/>
            <person name="Baker S.E."/>
            <person name="Andersen M.R."/>
        </authorList>
    </citation>
    <scope>NUCLEOTIDE SEQUENCE [LARGE SCALE GENOMIC DNA]</scope>
    <source>
        <strain evidence="1 2">CBS 126849</strain>
    </source>
</reference>
<gene>
    <name evidence="1" type="ORF">BDV33DRAFT_28255</name>
</gene>
<sequence>MVSIQFIQRCDQAHEDFLMAKLKNGVVMEMKFMKVGSLARRFSLVHHSQVHGMLHRQGRSVSRPSNRPEPLVLLGGRLRLGCDMITVHGTGKEFGGCHLSKA</sequence>
<protein>
    <submittedName>
        <fullName evidence="1">Uncharacterized protein</fullName>
    </submittedName>
</protein>
<accession>A0A5N6EC37</accession>
<dbReference type="EMBL" id="ML733529">
    <property type="protein sequence ID" value="KAB8214605.1"/>
    <property type="molecule type" value="Genomic_DNA"/>
</dbReference>
<dbReference type="AlphaFoldDB" id="A0A5N6EC37"/>
<dbReference type="Proteomes" id="UP000326799">
    <property type="component" value="Unassembled WGS sequence"/>
</dbReference>
<name>A0A5N6EC37_9EURO</name>
<evidence type="ECO:0000313" key="1">
    <source>
        <dbReference type="EMBL" id="KAB8214605.1"/>
    </source>
</evidence>
<organism evidence="1 2">
    <name type="scientific">Aspergillus novoparasiticus</name>
    <dbReference type="NCBI Taxonomy" id="986946"/>
    <lineage>
        <taxon>Eukaryota</taxon>
        <taxon>Fungi</taxon>
        <taxon>Dikarya</taxon>
        <taxon>Ascomycota</taxon>
        <taxon>Pezizomycotina</taxon>
        <taxon>Eurotiomycetes</taxon>
        <taxon>Eurotiomycetidae</taxon>
        <taxon>Eurotiales</taxon>
        <taxon>Aspergillaceae</taxon>
        <taxon>Aspergillus</taxon>
        <taxon>Aspergillus subgen. Circumdati</taxon>
    </lineage>
</organism>